<reference evidence="3" key="1">
    <citation type="journal article" date="2014" name="Proc. Natl. Acad. Sci. U.S.A.">
        <title>Extensive sampling of basidiomycete genomes demonstrates inadequacy of the white-rot/brown-rot paradigm for wood decay fungi.</title>
        <authorList>
            <person name="Riley R."/>
            <person name="Salamov A.A."/>
            <person name="Brown D.W."/>
            <person name="Nagy L.G."/>
            <person name="Floudas D."/>
            <person name="Held B.W."/>
            <person name="Levasseur A."/>
            <person name="Lombard V."/>
            <person name="Morin E."/>
            <person name="Otillar R."/>
            <person name="Lindquist E.A."/>
            <person name="Sun H."/>
            <person name="LaButti K.M."/>
            <person name="Schmutz J."/>
            <person name="Jabbour D."/>
            <person name="Luo H."/>
            <person name="Baker S.E."/>
            <person name="Pisabarro A.G."/>
            <person name="Walton J.D."/>
            <person name="Blanchette R.A."/>
            <person name="Henrissat B."/>
            <person name="Martin F."/>
            <person name="Cullen D."/>
            <person name="Hibbett D.S."/>
            <person name="Grigoriev I.V."/>
        </authorList>
    </citation>
    <scope>NUCLEOTIDE SEQUENCE [LARGE SCALE GENOMIC DNA]</scope>
    <source>
        <strain evidence="3">FD-172 SS1</strain>
    </source>
</reference>
<feature type="compositionally biased region" description="Low complexity" evidence="1">
    <location>
        <begin position="436"/>
        <end position="448"/>
    </location>
</feature>
<feature type="region of interest" description="Disordered" evidence="1">
    <location>
        <begin position="51"/>
        <end position="88"/>
    </location>
</feature>
<feature type="compositionally biased region" description="Acidic residues" evidence="1">
    <location>
        <begin position="75"/>
        <end position="88"/>
    </location>
</feature>
<dbReference type="HOGENOM" id="CLU_510540_0_0_1"/>
<proteinExistence type="predicted"/>
<sequence length="534" mass="57968">MSATTPAGASPAIVIQSPTIATLPSIANLPESELAERQELAKELRATHAIAESAGSWGDSEWDDVASDKEGEQNVSEEGEGEDEGEDEEGILSIFEQAYGTKVIESPFERARRRIEVKVKEFDQIENARDATPGPTTLFSISPLENLTANITSILENDVHSGGPQAVAYVDSIQALAKSIASASVNLFTSDSGFSIALTLSDSETLTTSVDTSFEGLFGLDMEIAKPVFITQATYLSIVVQSPTLASIASIAELPESFHCLAVPDSKLAHRQSVAKELHVARVNAQLYYDSEATSDDDTEDEDEDEEDEIAAFEKAYGTSVENPLDRARRRVETRMREEATNPPALILFAEVPASDRDTLPKNTTLYSEELQTTEPAELLSQPESEIESVSASSSSTLDSSDSLESALDIARRRVRERHGAYIRVKEGSESESESESGSVARSDSGSSFTQSTAAAEIPEECAEKELKKRLAILRKAVAERHSAYEEFTIKHGLARPPVLTFVPAPVIENEDEVDVDVDDAEVVDKMQFVKVKV</sequence>
<evidence type="ECO:0000313" key="3">
    <source>
        <dbReference type="Proteomes" id="UP000027195"/>
    </source>
</evidence>
<feature type="non-terminal residue" evidence="2">
    <location>
        <position position="534"/>
    </location>
</feature>
<gene>
    <name evidence="2" type="ORF">BOTBODRAFT_33357</name>
</gene>
<dbReference type="AlphaFoldDB" id="A0A067MP32"/>
<evidence type="ECO:0000313" key="2">
    <source>
        <dbReference type="EMBL" id="KDQ13652.1"/>
    </source>
</evidence>
<feature type="region of interest" description="Disordered" evidence="1">
    <location>
        <begin position="371"/>
        <end position="405"/>
    </location>
</feature>
<organism evidence="2 3">
    <name type="scientific">Botryobasidium botryosum (strain FD-172 SS1)</name>
    <dbReference type="NCBI Taxonomy" id="930990"/>
    <lineage>
        <taxon>Eukaryota</taxon>
        <taxon>Fungi</taxon>
        <taxon>Dikarya</taxon>
        <taxon>Basidiomycota</taxon>
        <taxon>Agaricomycotina</taxon>
        <taxon>Agaricomycetes</taxon>
        <taxon>Cantharellales</taxon>
        <taxon>Botryobasidiaceae</taxon>
        <taxon>Botryobasidium</taxon>
    </lineage>
</organism>
<dbReference type="Proteomes" id="UP000027195">
    <property type="component" value="Unassembled WGS sequence"/>
</dbReference>
<feature type="region of interest" description="Disordered" evidence="1">
    <location>
        <begin position="422"/>
        <end position="457"/>
    </location>
</feature>
<keyword evidence="3" id="KW-1185">Reference proteome</keyword>
<protein>
    <submittedName>
        <fullName evidence="2">Uncharacterized protein</fullName>
    </submittedName>
</protein>
<dbReference type="EMBL" id="KL198042">
    <property type="protein sequence ID" value="KDQ13652.1"/>
    <property type="molecule type" value="Genomic_DNA"/>
</dbReference>
<dbReference type="InParanoid" id="A0A067MP32"/>
<feature type="compositionally biased region" description="Low complexity" evidence="1">
    <location>
        <begin position="388"/>
        <end position="405"/>
    </location>
</feature>
<evidence type="ECO:0000256" key="1">
    <source>
        <dbReference type="SAM" id="MobiDB-lite"/>
    </source>
</evidence>
<name>A0A067MP32_BOTB1</name>
<accession>A0A067MP32</accession>